<evidence type="ECO:0000256" key="6">
    <source>
        <dbReference type="SAM" id="Phobius"/>
    </source>
</evidence>
<keyword evidence="3 6" id="KW-0812">Transmembrane</keyword>
<feature type="transmembrane region" description="Helical" evidence="6">
    <location>
        <begin position="7"/>
        <end position="24"/>
    </location>
</feature>
<dbReference type="GO" id="GO:0015658">
    <property type="term" value="F:branched-chain amino acid transmembrane transporter activity"/>
    <property type="evidence" value="ECO:0007669"/>
    <property type="project" value="InterPro"/>
</dbReference>
<accession>A0A1W2BQJ4</accession>
<evidence type="ECO:0000313" key="8">
    <source>
        <dbReference type="Proteomes" id="UP000192418"/>
    </source>
</evidence>
<dbReference type="CDD" id="cd06581">
    <property type="entry name" value="TM_PBP1_LivM_like"/>
    <property type="match status" value="1"/>
</dbReference>
<dbReference type="GO" id="GO:0005886">
    <property type="term" value="C:plasma membrane"/>
    <property type="evidence" value="ECO:0007669"/>
    <property type="project" value="UniProtKB-SubCell"/>
</dbReference>
<keyword evidence="5 6" id="KW-0472">Membrane</keyword>
<keyword evidence="4 6" id="KW-1133">Transmembrane helix</keyword>
<dbReference type="AlphaFoldDB" id="A0A1W2BQJ4"/>
<feature type="transmembrane region" description="Helical" evidence="6">
    <location>
        <begin position="140"/>
        <end position="158"/>
    </location>
</feature>
<feature type="transmembrane region" description="Helical" evidence="6">
    <location>
        <begin position="85"/>
        <end position="103"/>
    </location>
</feature>
<evidence type="ECO:0000256" key="5">
    <source>
        <dbReference type="ARBA" id="ARBA00023136"/>
    </source>
</evidence>
<evidence type="ECO:0000313" key="7">
    <source>
        <dbReference type="EMBL" id="SMC75210.1"/>
    </source>
</evidence>
<sequence length="323" mass="34622">MEHKRITVFLAIIWGVVAILPLFFGSTNFIMHILIMCLIWSVVASCWDLIMGFAGIFSFGQVAFFVIGSYSSAIISARLGVPPVFSVFIAGIFTAGLGVLVGLPCLKLKGAYIALVTFAVHMILEPVLKGDIGRALGTGGARGILTIAPMNIFGYTFTSSDPIPYFYLLFLVAVVCSVIILMVIKSHWGTAFLALKDAEEFASCLGVSAFKYKLMVFALTSFLTGMIGGFYAHYVGMLSTRMLGIDLFVTLMIILVIGGVGKFPGAVIGAFITIAVNEMLSPLGSYRPIILGGLVVVLVLALPDGITGLFEKMFSEKKQGLSH</sequence>
<dbReference type="RefSeq" id="WP_084068842.1">
    <property type="nucleotide sequence ID" value="NZ_FWXY01000009.1"/>
</dbReference>
<dbReference type="PANTHER" id="PTHR30482:SF10">
    <property type="entry name" value="HIGH-AFFINITY BRANCHED-CHAIN AMINO ACID TRANSPORT PROTEIN BRAE"/>
    <property type="match status" value="1"/>
</dbReference>
<evidence type="ECO:0000256" key="4">
    <source>
        <dbReference type="ARBA" id="ARBA00022989"/>
    </source>
</evidence>
<organism evidence="7 8">
    <name type="scientific">Desulfocicer vacuolatum DSM 3385</name>
    <dbReference type="NCBI Taxonomy" id="1121400"/>
    <lineage>
        <taxon>Bacteria</taxon>
        <taxon>Pseudomonadati</taxon>
        <taxon>Thermodesulfobacteriota</taxon>
        <taxon>Desulfobacteria</taxon>
        <taxon>Desulfobacterales</taxon>
        <taxon>Desulfobacteraceae</taxon>
        <taxon>Desulfocicer</taxon>
    </lineage>
</organism>
<feature type="transmembrane region" description="Helical" evidence="6">
    <location>
        <begin position="214"/>
        <end position="235"/>
    </location>
</feature>
<dbReference type="Proteomes" id="UP000192418">
    <property type="component" value="Unassembled WGS sequence"/>
</dbReference>
<reference evidence="7 8" key="1">
    <citation type="submission" date="2017-04" db="EMBL/GenBank/DDBJ databases">
        <authorList>
            <person name="Afonso C.L."/>
            <person name="Miller P.J."/>
            <person name="Scott M.A."/>
            <person name="Spackman E."/>
            <person name="Goraichik I."/>
            <person name="Dimitrov K.M."/>
            <person name="Suarez D.L."/>
            <person name="Swayne D.E."/>
        </authorList>
    </citation>
    <scope>NUCLEOTIDE SEQUENCE [LARGE SCALE GENOMIC DNA]</scope>
    <source>
        <strain evidence="7 8">DSM 3385</strain>
    </source>
</reference>
<feature type="transmembrane region" description="Helical" evidence="6">
    <location>
        <begin position="110"/>
        <end position="128"/>
    </location>
</feature>
<name>A0A1W2BQJ4_9BACT</name>
<dbReference type="InterPro" id="IPR043428">
    <property type="entry name" value="LivM-like"/>
</dbReference>
<gene>
    <name evidence="7" type="ORF">SAMN02746065_10952</name>
</gene>
<keyword evidence="8" id="KW-1185">Reference proteome</keyword>
<protein>
    <submittedName>
        <fullName evidence="7">Amino acid/amide ABC transporter membrane protein 2, HAAT family</fullName>
    </submittedName>
</protein>
<feature type="transmembrane region" description="Helical" evidence="6">
    <location>
        <begin position="165"/>
        <end position="184"/>
    </location>
</feature>
<evidence type="ECO:0000256" key="2">
    <source>
        <dbReference type="ARBA" id="ARBA00022475"/>
    </source>
</evidence>
<evidence type="ECO:0000256" key="1">
    <source>
        <dbReference type="ARBA" id="ARBA00004651"/>
    </source>
</evidence>
<feature type="transmembrane region" description="Helical" evidence="6">
    <location>
        <begin position="247"/>
        <end position="276"/>
    </location>
</feature>
<dbReference type="Pfam" id="PF02653">
    <property type="entry name" value="BPD_transp_2"/>
    <property type="match status" value="1"/>
</dbReference>
<dbReference type="STRING" id="1121400.SAMN02746065_10952"/>
<feature type="transmembrane region" description="Helical" evidence="6">
    <location>
        <begin position="288"/>
        <end position="310"/>
    </location>
</feature>
<dbReference type="InterPro" id="IPR001851">
    <property type="entry name" value="ABC_transp_permease"/>
</dbReference>
<evidence type="ECO:0000256" key="3">
    <source>
        <dbReference type="ARBA" id="ARBA00022692"/>
    </source>
</evidence>
<dbReference type="EMBL" id="FWXY01000009">
    <property type="protein sequence ID" value="SMC75210.1"/>
    <property type="molecule type" value="Genomic_DNA"/>
</dbReference>
<proteinExistence type="predicted"/>
<dbReference type="OrthoDB" id="9780757at2"/>
<keyword evidence="2" id="KW-1003">Cell membrane</keyword>
<comment type="subcellular location">
    <subcellularLocation>
        <location evidence="1">Cell membrane</location>
        <topology evidence="1">Multi-pass membrane protein</topology>
    </subcellularLocation>
</comment>
<dbReference type="PANTHER" id="PTHR30482">
    <property type="entry name" value="HIGH-AFFINITY BRANCHED-CHAIN AMINO ACID TRANSPORT SYSTEM PERMEASE"/>
    <property type="match status" value="1"/>
</dbReference>